<evidence type="ECO:0000256" key="2">
    <source>
        <dbReference type="ARBA" id="ARBA00005551"/>
    </source>
</evidence>
<evidence type="ECO:0000256" key="4">
    <source>
        <dbReference type="ARBA" id="ARBA00022692"/>
    </source>
</evidence>
<dbReference type="GO" id="GO:0015297">
    <property type="term" value="F:antiporter activity"/>
    <property type="evidence" value="ECO:0007669"/>
    <property type="project" value="InterPro"/>
</dbReference>
<dbReference type="PANTHER" id="PTHR42751">
    <property type="entry name" value="SODIUM/HYDROGEN EXCHANGER FAMILY/TRKA DOMAIN PROTEIN"/>
    <property type="match status" value="1"/>
</dbReference>
<feature type="transmembrane region" description="Helical" evidence="7">
    <location>
        <begin position="239"/>
        <end position="255"/>
    </location>
</feature>
<keyword evidence="5 7" id="KW-1133">Transmembrane helix</keyword>
<feature type="transmembrane region" description="Helical" evidence="7">
    <location>
        <begin position="59"/>
        <end position="77"/>
    </location>
</feature>
<feature type="transmembrane region" description="Helical" evidence="7">
    <location>
        <begin position="173"/>
        <end position="194"/>
    </location>
</feature>
<evidence type="ECO:0000256" key="1">
    <source>
        <dbReference type="ARBA" id="ARBA00004141"/>
    </source>
</evidence>
<keyword evidence="4 7" id="KW-0812">Transmembrane</keyword>
<name>A0A1G2DVR5_9BACT</name>
<dbReference type="Pfam" id="PF00999">
    <property type="entry name" value="Na_H_Exchanger"/>
    <property type="match status" value="1"/>
</dbReference>
<dbReference type="GO" id="GO:0006813">
    <property type="term" value="P:potassium ion transport"/>
    <property type="evidence" value="ECO:0007669"/>
    <property type="project" value="InterPro"/>
</dbReference>
<dbReference type="PROSITE" id="PS51201">
    <property type="entry name" value="RCK_N"/>
    <property type="match status" value="1"/>
</dbReference>
<feature type="transmembrane region" description="Helical" evidence="7">
    <location>
        <begin position="89"/>
        <end position="107"/>
    </location>
</feature>
<dbReference type="AlphaFoldDB" id="A0A1G2DVR5"/>
<dbReference type="Gene3D" id="3.40.50.720">
    <property type="entry name" value="NAD(P)-binding Rossmann-like Domain"/>
    <property type="match status" value="1"/>
</dbReference>
<feature type="domain" description="RCK N-terminal" evidence="8">
    <location>
        <begin position="410"/>
        <end position="526"/>
    </location>
</feature>
<dbReference type="GO" id="GO:0016020">
    <property type="term" value="C:membrane"/>
    <property type="evidence" value="ECO:0007669"/>
    <property type="project" value="UniProtKB-SubCell"/>
</dbReference>
<dbReference type="Gene3D" id="1.20.1530.20">
    <property type="match status" value="1"/>
</dbReference>
<dbReference type="EMBL" id="MHLW01000036">
    <property type="protein sequence ID" value="OGZ17472.1"/>
    <property type="molecule type" value="Genomic_DNA"/>
</dbReference>
<keyword evidence="3" id="KW-0813">Transport</keyword>
<evidence type="ECO:0000259" key="8">
    <source>
        <dbReference type="PROSITE" id="PS51201"/>
    </source>
</evidence>
<evidence type="ECO:0000256" key="3">
    <source>
        <dbReference type="ARBA" id="ARBA00022448"/>
    </source>
</evidence>
<comment type="subcellular location">
    <subcellularLocation>
        <location evidence="1">Membrane</location>
        <topology evidence="1">Multi-pass membrane protein</topology>
    </subcellularLocation>
</comment>
<reference evidence="9 10" key="1">
    <citation type="journal article" date="2016" name="Nat. Commun.">
        <title>Thousands of microbial genomes shed light on interconnected biogeochemical processes in an aquifer system.</title>
        <authorList>
            <person name="Anantharaman K."/>
            <person name="Brown C.T."/>
            <person name="Hug L.A."/>
            <person name="Sharon I."/>
            <person name="Castelle C.J."/>
            <person name="Probst A.J."/>
            <person name="Thomas B.C."/>
            <person name="Singh A."/>
            <person name="Wilkins M.J."/>
            <person name="Karaoz U."/>
            <person name="Brodie E.L."/>
            <person name="Williams K.H."/>
            <person name="Hubbard S.S."/>
            <person name="Banfield J.F."/>
        </authorList>
    </citation>
    <scope>NUCLEOTIDE SEQUENCE [LARGE SCALE GENOMIC DNA]</scope>
</reference>
<organism evidence="9 10">
    <name type="scientific">Candidatus Nealsonbacteria bacterium RBG_13_37_56</name>
    <dbReference type="NCBI Taxonomy" id="1801661"/>
    <lineage>
        <taxon>Bacteria</taxon>
        <taxon>Candidatus Nealsoniibacteriota</taxon>
    </lineage>
</organism>
<evidence type="ECO:0000256" key="7">
    <source>
        <dbReference type="SAM" id="Phobius"/>
    </source>
</evidence>
<dbReference type="InterPro" id="IPR036291">
    <property type="entry name" value="NAD(P)-bd_dom_sf"/>
</dbReference>
<feature type="transmembrane region" description="Helical" evidence="7">
    <location>
        <begin position="321"/>
        <end position="341"/>
    </location>
</feature>
<evidence type="ECO:0000256" key="5">
    <source>
        <dbReference type="ARBA" id="ARBA00022989"/>
    </source>
</evidence>
<feature type="transmembrane region" description="Helical" evidence="7">
    <location>
        <begin position="267"/>
        <end position="286"/>
    </location>
</feature>
<evidence type="ECO:0000256" key="6">
    <source>
        <dbReference type="ARBA" id="ARBA00023136"/>
    </source>
</evidence>
<feature type="transmembrane region" description="Helical" evidence="7">
    <location>
        <begin position="353"/>
        <end position="371"/>
    </location>
</feature>
<dbReference type="PANTHER" id="PTHR42751:SF3">
    <property type="entry name" value="SODIUM_GLUTAMATE SYMPORTER"/>
    <property type="match status" value="1"/>
</dbReference>
<dbReference type="Proteomes" id="UP000178893">
    <property type="component" value="Unassembled WGS sequence"/>
</dbReference>
<gene>
    <name evidence="9" type="ORF">A2V72_02560</name>
</gene>
<feature type="transmembrane region" description="Helical" evidence="7">
    <location>
        <begin position="6"/>
        <end position="24"/>
    </location>
</feature>
<dbReference type="InterPro" id="IPR003148">
    <property type="entry name" value="RCK_N"/>
</dbReference>
<feature type="transmembrane region" description="Helical" evidence="7">
    <location>
        <begin position="292"/>
        <end position="314"/>
    </location>
</feature>
<feature type="transmembrane region" description="Helical" evidence="7">
    <location>
        <begin position="113"/>
        <end position="133"/>
    </location>
</feature>
<protein>
    <recommendedName>
        <fullName evidence="8">RCK N-terminal domain-containing protein</fullName>
    </recommendedName>
</protein>
<dbReference type="SUPFAM" id="SSF51735">
    <property type="entry name" value="NAD(P)-binding Rossmann-fold domains"/>
    <property type="match status" value="1"/>
</dbReference>
<keyword evidence="6 7" id="KW-0472">Membrane</keyword>
<sequence length="568" mass="62420">MMSLDFSRDFFILIATALTGGIVAKFIRLQPFVGFIVAGVVARLFLPENAFGIEKVAELGLIFLLFSTGLELSLARLSRVIRISLTGASVQIVLVTLVSFVLLKMFSFESTSALVLSLGFSLSSTAIVVKTLIDKDELYSIHGEVMIGWLLIQDLAVIPMVMIVSYLKGQDLSFMTVGFDVFKAVVLIGITIILGKIIFPRVLHLVSYLKSRELMLMTAMFLAIGTALIAYLFGISPAIGAFIAGVVIAGSYERYSVLSEIRPLRDLFVAIFFVSLGFLVTPIYIISSLGLVIVLTLSIIVVKALINFIVSIYLGYHGRTAVSVGIGLSQVGEFSFILFSLANGLGIISDKSLTVGVSVTLLSLIIFPILYKNVPKIWDILKSISQKSTHFHKFFAGWDRKMLPDDNTFSGHIILCGYGRVGGWVGKALADIKTSYIVVDYDQKVVNTLKQKGIEVIYGDPEERDILQAAGIKNAKVIIIAIPDRIAQESIITQVQNLNPSVKIISRVHTDDEFDRVKLLRVDKIVQPEFEAAMAIIKSILYSQGKTKEEISNIVKSLRQSKAMMKPD</sequence>
<dbReference type="Pfam" id="PF02254">
    <property type="entry name" value="TrkA_N"/>
    <property type="match status" value="1"/>
</dbReference>
<dbReference type="InterPro" id="IPR006153">
    <property type="entry name" value="Cation/H_exchanger_TM"/>
</dbReference>
<comment type="caution">
    <text evidence="9">The sequence shown here is derived from an EMBL/GenBank/DDBJ whole genome shotgun (WGS) entry which is preliminary data.</text>
</comment>
<dbReference type="GO" id="GO:1902600">
    <property type="term" value="P:proton transmembrane transport"/>
    <property type="evidence" value="ECO:0007669"/>
    <property type="project" value="InterPro"/>
</dbReference>
<comment type="similarity">
    <text evidence="2">Belongs to the monovalent cation:proton antiporter 2 (CPA2) transporter (TC 2.A.37) family.</text>
</comment>
<feature type="transmembrane region" description="Helical" evidence="7">
    <location>
        <begin position="145"/>
        <end position="167"/>
    </location>
</feature>
<evidence type="ECO:0000313" key="10">
    <source>
        <dbReference type="Proteomes" id="UP000178893"/>
    </source>
</evidence>
<feature type="transmembrane region" description="Helical" evidence="7">
    <location>
        <begin position="31"/>
        <end position="47"/>
    </location>
</feature>
<proteinExistence type="inferred from homology"/>
<accession>A0A1G2DVR5</accession>
<dbReference type="InterPro" id="IPR038770">
    <property type="entry name" value="Na+/solute_symporter_sf"/>
</dbReference>
<evidence type="ECO:0000313" key="9">
    <source>
        <dbReference type="EMBL" id="OGZ17472.1"/>
    </source>
</evidence>